<dbReference type="Gene3D" id="1.10.287.1060">
    <property type="entry name" value="ESAT-6-like"/>
    <property type="match status" value="1"/>
</dbReference>
<accession>A0A852RCJ0</accession>
<proteinExistence type="predicted"/>
<dbReference type="Proteomes" id="UP000582231">
    <property type="component" value="Unassembled WGS sequence"/>
</dbReference>
<organism evidence="1 2">
    <name type="scientific">Nocardioides kongjuensis</name>
    <dbReference type="NCBI Taxonomy" id="349522"/>
    <lineage>
        <taxon>Bacteria</taxon>
        <taxon>Bacillati</taxon>
        <taxon>Actinomycetota</taxon>
        <taxon>Actinomycetes</taxon>
        <taxon>Propionibacteriales</taxon>
        <taxon>Nocardioidaceae</taxon>
        <taxon>Nocardioides</taxon>
    </lineage>
</organism>
<sequence length="368" mass="37937">MTGFFVVPGALRSYADTLSAAATNGGINLATDFFNTAPPYVDKYLAVDRTSGLSDLFEVILSSNETLVTNVKDTYSTVGMRMSMSGLALADSADLYETTDDEANARMDKLWPGAGKVPELDSGAGGGKVAEAAGPLNAVPSDDVLIPDPVHWIMDQAGWFSVGDNLLKIANIFGLDPASSLTKLLAGDYGLVARAGHAATALADFERNVAESMAAGLTTMTTQWTGHAADQATSYFTQFVNAFEDHASQLDEVASKYAEIAQALAQVAELLGGLLATAIDKLLICLAKLAAAGCLAEIPGVNVIAGIIGAYSVWQAKEAVAAFLKATSVMADTCEAVVALAVGISGLCTSGSADAAFPAVTYANGAQK</sequence>
<dbReference type="InterPro" id="IPR036689">
    <property type="entry name" value="ESAT-6-like_sf"/>
</dbReference>
<gene>
    <name evidence="1" type="ORF">BJ958_000044</name>
</gene>
<dbReference type="SUPFAM" id="SSF140453">
    <property type="entry name" value="EsxAB dimer-like"/>
    <property type="match status" value="1"/>
</dbReference>
<dbReference type="RefSeq" id="WP_179724480.1">
    <property type="nucleotide sequence ID" value="NZ_BAABEF010000001.1"/>
</dbReference>
<protein>
    <submittedName>
        <fullName evidence="1">Uncharacterized protein YukE</fullName>
    </submittedName>
</protein>
<evidence type="ECO:0000313" key="1">
    <source>
        <dbReference type="EMBL" id="NYD28498.1"/>
    </source>
</evidence>
<keyword evidence="2" id="KW-1185">Reference proteome</keyword>
<dbReference type="EMBL" id="JACCBF010000001">
    <property type="protein sequence ID" value="NYD28498.1"/>
    <property type="molecule type" value="Genomic_DNA"/>
</dbReference>
<evidence type="ECO:0000313" key="2">
    <source>
        <dbReference type="Proteomes" id="UP000582231"/>
    </source>
</evidence>
<name>A0A852RCJ0_9ACTN</name>
<comment type="caution">
    <text evidence="1">The sequence shown here is derived from an EMBL/GenBank/DDBJ whole genome shotgun (WGS) entry which is preliminary data.</text>
</comment>
<dbReference type="AlphaFoldDB" id="A0A852RCJ0"/>
<reference evidence="1 2" key="1">
    <citation type="submission" date="2020-07" db="EMBL/GenBank/DDBJ databases">
        <title>Sequencing the genomes of 1000 actinobacteria strains.</title>
        <authorList>
            <person name="Klenk H.-P."/>
        </authorList>
    </citation>
    <scope>NUCLEOTIDE SEQUENCE [LARGE SCALE GENOMIC DNA]</scope>
    <source>
        <strain evidence="1 2">DSM 19082</strain>
    </source>
</reference>